<evidence type="ECO:0000256" key="2">
    <source>
        <dbReference type="ARBA" id="ARBA00004236"/>
    </source>
</evidence>
<keyword evidence="6 12" id="KW-0812">Transmembrane</keyword>
<keyword evidence="4" id="KW-0597">Phosphoprotein</keyword>
<dbReference type="SUPFAM" id="SSF47384">
    <property type="entry name" value="Homodimeric domain of signal transducing histidine kinase"/>
    <property type="match status" value="1"/>
</dbReference>
<dbReference type="SMART" id="SM00388">
    <property type="entry name" value="HisKA"/>
    <property type="match status" value="1"/>
</dbReference>
<dbReference type="EMBL" id="BOMB01000023">
    <property type="protein sequence ID" value="GID13110.1"/>
    <property type="molecule type" value="Genomic_DNA"/>
</dbReference>
<dbReference type="InterPro" id="IPR003660">
    <property type="entry name" value="HAMP_dom"/>
</dbReference>
<keyword evidence="10 12" id="KW-0472">Membrane</keyword>
<dbReference type="Pfam" id="PF02518">
    <property type="entry name" value="HATPase_c"/>
    <property type="match status" value="1"/>
</dbReference>
<dbReference type="GO" id="GO:0005886">
    <property type="term" value="C:plasma membrane"/>
    <property type="evidence" value="ECO:0007669"/>
    <property type="project" value="UniProtKB-SubCell"/>
</dbReference>
<dbReference type="PANTHER" id="PTHR45436">
    <property type="entry name" value="SENSOR HISTIDINE KINASE YKOH"/>
    <property type="match status" value="1"/>
</dbReference>
<proteinExistence type="predicted"/>
<evidence type="ECO:0000256" key="11">
    <source>
        <dbReference type="SAM" id="MobiDB-lite"/>
    </source>
</evidence>
<dbReference type="SMART" id="SM00387">
    <property type="entry name" value="HATPase_c"/>
    <property type="match status" value="1"/>
</dbReference>
<protein>
    <recommendedName>
        <fullName evidence="3">histidine kinase</fullName>
        <ecNumber evidence="3">2.7.13.3</ecNumber>
    </recommendedName>
</protein>
<evidence type="ECO:0000256" key="8">
    <source>
        <dbReference type="ARBA" id="ARBA00022989"/>
    </source>
</evidence>
<dbReference type="EC" id="2.7.13.3" evidence="3"/>
<dbReference type="InterPro" id="IPR003594">
    <property type="entry name" value="HATPase_dom"/>
</dbReference>
<dbReference type="InterPro" id="IPR004358">
    <property type="entry name" value="Sig_transdc_His_kin-like_C"/>
</dbReference>
<comment type="subcellular location">
    <subcellularLocation>
        <location evidence="2">Cell membrane</location>
    </subcellularLocation>
</comment>
<dbReference type="PROSITE" id="PS50109">
    <property type="entry name" value="HIS_KIN"/>
    <property type="match status" value="1"/>
</dbReference>
<dbReference type="Pfam" id="PF00672">
    <property type="entry name" value="HAMP"/>
    <property type="match status" value="1"/>
</dbReference>
<dbReference type="Gene3D" id="6.10.340.10">
    <property type="match status" value="1"/>
</dbReference>
<dbReference type="InterPro" id="IPR036097">
    <property type="entry name" value="HisK_dim/P_sf"/>
</dbReference>
<name>A0A8J3J222_9ACTN</name>
<evidence type="ECO:0000259" key="13">
    <source>
        <dbReference type="PROSITE" id="PS50109"/>
    </source>
</evidence>
<feature type="region of interest" description="Disordered" evidence="11">
    <location>
        <begin position="439"/>
        <end position="470"/>
    </location>
</feature>
<feature type="domain" description="HAMP" evidence="14">
    <location>
        <begin position="179"/>
        <end position="233"/>
    </location>
</feature>
<dbReference type="Gene3D" id="3.30.565.10">
    <property type="entry name" value="Histidine kinase-like ATPase, C-terminal domain"/>
    <property type="match status" value="1"/>
</dbReference>
<dbReference type="SMART" id="SM00304">
    <property type="entry name" value="HAMP"/>
    <property type="match status" value="1"/>
</dbReference>
<keyword evidence="7 15" id="KW-0418">Kinase</keyword>
<evidence type="ECO:0000256" key="5">
    <source>
        <dbReference type="ARBA" id="ARBA00022679"/>
    </source>
</evidence>
<evidence type="ECO:0000256" key="7">
    <source>
        <dbReference type="ARBA" id="ARBA00022777"/>
    </source>
</evidence>
<dbReference type="Gene3D" id="1.10.287.130">
    <property type="match status" value="1"/>
</dbReference>
<accession>A0A8J3J222</accession>
<evidence type="ECO:0000256" key="10">
    <source>
        <dbReference type="ARBA" id="ARBA00023136"/>
    </source>
</evidence>
<reference evidence="15" key="1">
    <citation type="submission" date="2021-01" db="EMBL/GenBank/DDBJ databases">
        <title>Whole genome shotgun sequence of Actinocatenispora rupis NBRC 107355.</title>
        <authorList>
            <person name="Komaki H."/>
            <person name="Tamura T."/>
        </authorList>
    </citation>
    <scope>NUCLEOTIDE SEQUENCE</scope>
    <source>
        <strain evidence="15">NBRC 107355</strain>
    </source>
</reference>
<evidence type="ECO:0000256" key="1">
    <source>
        <dbReference type="ARBA" id="ARBA00000085"/>
    </source>
</evidence>
<organism evidence="15 16">
    <name type="scientific">Actinocatenispora rupis</name>
    <dbReference type="NCBI Taxonomy" id="519421"/>
    <lineage>
        <taxon>Bacteria</taxon>
        <taxon>Bacillati</taxon>
        <taxon>Actinomycetota</taxon>
        <taxon>Actinomycetes</taxon>
        <taxon>Micromonosporales</taxon>
        <taxon>Micromonosporaceae</taxon>
        <taxon>Actinocatenispora</taxon>
    </lineage>
</organism>
<evidence type="ECO:0000256" key="4">
    <source>
        <dbReference type="ARBA" id="ARBA00022553"/>
    </source>
</evidence>
<evidence type="ECO:0000256" key="3">
    <source>
        <dbReference type="ARBA" id="ARBA00012438"/>
    </source>
</evidence>
<dbReference type="PROSITE" id="PS50885">
    <property type="entry name" value="HAMP"/>
    <property type="match status" value="1"/>
</dbReference>
<feature type="domain" description="Histidine kinase" evidence="13">
    <location>
        <begin position="241"/>
        <end position="465"/>
    </location>
</feature>
<keyword evidence="5" id="KW-0808">Transferase</keyword>
<gene>
    <name evidence="15" type="ORF">Aru02nite_39990</name>
</gene>
<dbReference type="SUPFAM" id="SSF55874">
    <property type="entry name" value="ATPase domain of HSP90 chaperone/DNA topoisomerase II/histidine kinase"/>
    <property type="match status" value="1"/>
</dbReference>
<keyword evidence="8 12" id="KW-1133">Transmembrane helix</keyword>
<evidence type="ECO:0000313" key="16">
    <source>
        <dbReference type="Proteomes" id="UP000612808"/>
    </source>
</evidence>
<keyword evidence="16" id="KW-1185">Reference proteome</keyword>
<dbReference type="InterPro" id="IPR036890">
    <property type="entry name" value="HATPase_C_sf"/>
</dbReference>
<dbReference type="PRINTS" id="PR00344">
    <property type="entry name" value="BCTRLSENSOR"/>
</dbReference>
<evidence type="ECO:0000259" key="14">
    <source>
        <dbReference type="PROSITE" id="PS50885"/>
    </source>
</evidence>
<dbReference type="CDD" id="cd00075">
    <property type="entry name" value="HATPase"/>
    <property type="match status" value="1"/>
</dbReference>
<evidence type="ECO:0000256" key="9">
    <source>
        <dbReference type="ARBA" id="ARBA00023012"/>
    </source>
</evidence>
<comment type="caution">
    <text evidence="15">The sequence shown here is derived from an EMBL/GenBank/DDBJ whole genome shotgun (WGS) entry which is preliminary data.</text>
</comment>
<dbReference type="Pfam" id="PF00512">
    <property type="entry name" value="HisKA"/>
    <property type="match status" value="1"/>
</dbReference>
<evidence type="ECO:0000256" key="12">
    <source>
        <dbReference type="SAM" id="Phobius"/>
    </source>
</evidence>
<dbReference type="CDD" id="cd00082">
    <property type="entry name" value="HisKA"/>
    <property type="match status" value="1"/>
</dbReference>
<evidence type="ECO:0000256" key="6">
    <source>
        <dbReference type="ARBA" id="ARBA00022692"/>
    </source>
</evidence>
<comment type="catalytic activity">
    <reaction evidence="1">
        <text>ATP + protein L-histidine = ADP + protein N-phospho-L-histidine.</text>
        <dbReference type="EC" id="2.7.13.3"/>
    </reaction>
</comment>
<feature type="transmembrane region" description="Helical" evidence="12">
    <location>
        <begin position="161"/>
        <end position="182"/>
    </location>
</feature>
<dbReference type="PANTHER" id="PTHR45436:SF5">
    <property type="entry name" value="SENSOR HISTIDINE KINASE TRCS"/>
    <property type="match status" value="1"/>
</dbReference>
<dbReference type="GO" id="GO:0000155">
    <property type="term" value="F:phosphorelay sensor kinase activity"/>
    <property type="evidence" value="ECO:0007669"/>
    <property type="project" value="InterPro"/>
</dbReference>
<dbReference type="AlphaFoldDB" id="A0A8J3J222"/>
<dbReference type="InterPro" id="IPR005467">
    <property type="entry name" value="His_kinase_dom"/>
</dbReference>
<feature type="transmembrane region" description="Helical" evidence="12">
    <location>
        <begin position="12"/>
        <end position="36"/>
    </location>
</feature>
<evidence type="ECO:0000313" key="15">
    <source>
        <dbReference type="EMBL" id="GID13110.1"/>
    </source>
</evidence>
<dbReference type="RefSeq" id="WP_203659822.1">
    <property type="nucleotide sequence ID" value="NZ_BAAAZM010000007.1"/>
</dbReference>
<dbReference type="Proteomes" id="UP000612808">
    <property type="component" value="Unassembled WGS sequence"/>
</dbReference>
<dbReference type="InterPro" id="IPR003661">
    <property type="entry name" value="HisK_dim/P_dom"/>
</dbReference>
<dbReference type="InterPro" id="IPR050428">
    <property type="entry name" value="TCS_sensor_his_kinase"/>
</dbReference>
<sequence>MRWWARLSLRGRLILIGVAGLAVGLGLGGGLLVYALNATLVRALDSTALQSGNEVAALVRADRLVDPIPAGQGGAVIQVVDARDRIVAASVGADRLVPVLHGDELRAARTGTRAYVPGDRAGLPGPLRVVGVPVGTETVLVAVPAGELTQTVRLMRTVLLIAYPLIVAGLGVVAWRAVGWTLRPVESLRRGAEAIAGSGSAAARLPVPTGTDEVARLATTLNGMLAKLEAGQDRQRAFVADAAHELRSPVASIRTQLEVAQRLGDRADWPDVVADVLADTERLSRLTEDLLLLARTGDADAAAARLARRRERLDLDLLVTELAERYADARVPVRVTTDRPVWTDGDPEALGRVVANLVDNAVRHATTEVTLAVSTVDGQASVAVCDDGPGIPVPDRERVFDRFTRLDDARARDAGGSGLGLAIVADLVRLHHGTITLSAAHHRDPNTGGRGGPGVRAEVRLPAADPPAHD</sequence>
<keyword evidence="9" id="KW-0902">Two-component regulatory system</keyword>